<feature type="transmembrane region" description="Helical" evidence="9">
    <location>
        <begin position="1157"/>
        <end position="1178"/>
    </location>
</feature>
<dbReference type="EMBL" id="AP028914">
    <property type="protein sequence ID" value="BES96057.1"/>
    <property type="molecule type" value="Genomic_DNA"/>
</dbReference>
<dbReference type="InterPro" id="IPR003439">
    <property type="entry name" value="ABC_transporter-like_ATP-bd"/>
</dbReference>
<feature type="transmembrane region" description="Helical" evidence="9">
    <location>
        <begin position="1339"/>
        <end position="1362"/>
    </location>
</feature>
<keyword evidence="7 9" id="KW-0472">Membrane</keyword>
<dbReference type="InterPro" id="IPR011527">
    <property type="entry name" value="ABC1_TM_dom"/>
</dbReference>
<feature type="transmembrane region" description="Helical" evidence="9">
    <location>
        <begin position="1238"/>
        <end position="1270"/>
    </location>
</feature>
<feature type="domain" description="ABC transmembrane type-1" evidence="11">
    <location>
        <begin position="1118"/>
        <end position="1401"/>
    </location>
</feature>
<dbReference type="PANTHER" id="PTHR24223">
    <property type="entry name" value="ATP-BINDING CASSETTE SUB-FAMILY C"/>
    <property type="match status" value="1"/>
</dbReference>
<comment type="subcellular location">
    <subcellularLocation>
        <location evidence="1">Membrane</location>
    </subcellularLocation>
</comment>
<evidence type="ECO:0000256" key="3">
    <source>
        <dbReference type="ARBA" id="ARBA00022692"/>
    </source>
</evidence>
<dbReference type="Gene3D" id="1.20.1560.10">
    <property type="entry name" value="ABC transporter type 1, transmembrane domain"/>
    <property type="match status" value="2"/>
</dbReference>
<feature type="transmembrane region" description="Helical" evidence="9">
    <location>
        <begin position="429"/>
        <end position="449"/>
    </location>
</feature>
<dbReference type="Proteomes" id="UP001307889">
    <property type="component" value="Chromosome 6"/>
</dbReference>
<evidence type="ECO:0000256" key="8">
    <source>
        <dbReference type="SAM" id="MobiDB-lite"/>
    </source>
</evidence>
<dbReference type="PROSITE" id="PS00211">
    <property type="entry name" value="ABC_TRANSPORTER_1"/>
    <property type="match status" value="2"/>
</dbReference>
<feature type="transmembrane region" description="Helical" evidence="9">
    <location>
        <begin position="311"/>
        <end position="333"/>
    </location>
</feature>
<feature type="transmembrane region" description="Helical" evidence="9">
    <location>
        <begin position="146"/>
        <end position="166"/>
    </location>
</feature>
<evidence type="ECO:0000256" key="7">
    <source>
        <dbReference type="ARBA" id="ARBA00023136"/>
    </source>
</evidence>
<dbReference type="CDD" id="cd18591">
    <property type="entry name" value="ABC_6TM_SUR1_D1_like"/>
    <property type="match status" value="1"/>
</dbReference>
<reference evidence="12 13" key="1">
    <citation type="submission" date="2023-09" db="EMBL/GenBank/DDBJ databases">
        <title>Nesidiocoris tenuis whole genome shotgun sequence.</title>
        <authorList>
            <person name="Shibata T."/>
            <person name="Shimoda M."/>
            <person name="Kobayashi T."/>
            <person name="Uehara T."/>
        </authorList>
    </citation>
    <scope>NUCLEOTIDE SEQUENCE [LARGE SCALE GENOMIC DNA]</scope>
    <source>
        <strain evidence="12 13">Japan</strain>
    </source>
</reference>
<dbReference type="SUPFAM" id="SSF90123">
    <property type="entry name" value="ABC transporter transmembrane region"/>
    <property type="match status" value="2"/>
</dbReference>
<feature type="transmembrane region" description="Helical" evidence="9">
    <location>
        <begin position="83"/>
        <end position="101"/>
    </location>
</feature>
<dbReference type="Pfam" id="PF00005">
    <property type="entry name" value="ABC_tran"/>
    <property type="match status" value="2"/>
</dbReference>
<evidence type="ECO:0000313" key="12">
    <source>
        <dbReference type="EMBL" id="BES96057.1"/>
    </source>
</evidence>
<keyword evidence="6 9" id="KW-1133">Transmembrane helix</keyword>
<feature type="transmembrane region" description="Helical" evidence="9">
    <location>
        <begin position="1374"/>
        <end position="1393"/>
    </location>
</feature>
<feature type="transmembrane region" description="Helical" evidence="9">
    <location>
        <begin position="1105"/>
        <end position="1127"/>
    </location>
</feature>
<dbReference type="InterPro" id="IPR036640">
    <property type="entry name" value="ABC1_TM_sf"/>
</dbReference>
<evidence type="ECO:0000256" key="2">
    <source>
        <dbReference type="ARBA" id="ARBA00022448"/>
    </source>
</evidence>
<feature type="domain" description="ABC transporter" evidence="10">
    <location>
        <begin position="1436"/>
        <end position="1670"/>
    </location>
</feature>
<keyword evidence="4" id="KW-0547">Nucleotide-binding</keyword>
<keyword evidence="3 9" id="KW-0812">Transmembrane</keyword>
<dbReference type="CDD" id="cd03244">
    <property type="entry name" value="ABCC_MRP_domain2"/>
    <property type="match status" value="1"/>
</dbReference>
<gene>
    <name evidence="12" type="ORF">NTJ_08866</name>
</gene>
<dbReference type="PROSITE" id="PS50929">
    <property type="entry name" value="ABC_TM1F"/>
    <property type="match status" value="2"/>
</dbReference>
<feature type="domain" description="ABC transporter" evidence="10">
    <location>
        <begin position="651"/>
        <end position="878"/>
    </location>
</feature>
<dbReference type="Gene3D" id="3.40.50.300">
    <property type="entry name" value="P-loop containing nucleotide triphosphate hydrolases"/>
    <property type="match status" value="2"/>
</dbReference>
<dbReference type="InterPro" id="IPR027417">
    <property type="entry name" value="P-loop_NTPase"/>
</dbReference>
<dbReference type="InterPro" id="IPR017871">
    <property type="entry name" value="ABC_transporter-like_CS"/>
</dbReference>
<feature type="transmembrane region" description="Helical" evidence="9">
    <location>
        <begin position="402"/>
        <end position="423"/>
    </location>
</feature>
<name>A0ABN7AV37_9HEMI</name>
<evidence type="ECO:0000256" key="6">
    <source>
        <dbReference type="ARBA" id="ARBA00022989"/>
    </source>
</evidence>
<dbReference type="PANTHER" id="PTHR24223:SF461">
    <property type="entry name" value="ATP-BINDING CASSETTE SUB-FAMILY C MEMBER SUR"/>
    <property type="match status" value="1"/>
</dbReference>
<dbReference type="CDD" id="cd18602">
    <property type="entry name" value="ABC_6TM_SUR1_D2_like"/>
    <property type="match status" value="1"/>
</dbReference>
<evidence type="ECO:0000313" key="13">
    <source>
        <dbReference type="Proteomes" id="UP001307889"/>
    </source>
</evidence>
<dbReference type="InterPro" id="IPR050173">
    <property type="entry name" value="ABC_transporter_C-like"/>
</dbReference>
<dbReference type="SMART" id="SM00382">
    <property type="entry name" value="AAA"/>
    <property type="match status" value="2"/>
</dbReference>
<feature type="domain" description="ABC transmembrane type-1" evidence="11">
    <location>
        <begin position="264"/>
        <end position="573"/>
    </location>
</feature>
<evidence type="ECO:0000256" key="9">
    <source>
        <dbReference type="SAM" id="Phobius"/>
    </source>
</evidence>
<dbReference type="SUPFAM" id="SSF52540">
    <property type="entry name" value="P-loop containing nucleoside triphosphate hydrolases"/>
    <property type="match status" value="2"/>
</dbReference>
<feature type="transmembrane region" description="Helical" evidence="9">
    <location>
        <begin position="20"/>
        <end position="39"/>
    </location>
</feature>
<organism evidence="12 13">
    <name type="scientific">Nesidiocoris tenuis</name>
    <dbReference type="NCBI Taxonomy" id="355587"/>
    <lineage>
        <taxon>Eukaryota</taxon>
        <taxon>Metazoa</taxon>
        <taxon>Ecdysozoa</taxon>
        <taxon>Arthropoda</taxon>
        <taxon>Hexapoda</taxon>
        <taxon>Insecta</taxon>
        <taxon>Pterygota</taxon>
        <taxon>Neoptera</taxon>
        <taxon>Paraneoptera</taxon>
        <taxon>Hemiptera</taxon>
        <taxon>Heteroptera</taxon>
        <taxon>Panheteroptera</taxon>
        <taxon>Cimicomorpha</taxon>
        <taxon>Miridae</taxon>
        <taxon>Dicyphina</taxon>
        <taxon>Nesidiocoris</taxon>
    </lineage>
</organism>
<feature type="transmembrane region" description="Helical" evidence="9">
    <location>
        <begin position="113"/>
        <end position="134"/>
    </location>
</feature>
<evidence type="ECO:0000256" key="1">
    <source>
        <dbReference type="ARBA" id="ARBA00004370"/>
    </source>
</evidence>
<evidence type="ECO:0000256" key="5">
    <source>
        <dbReference type="ARBA" id="ARBA00022840"/>
    </source>
</evidence>
<feature type="region of interest" description="Disordered" evidence="8">
    <location>
        <begin position="1060"/>
        <end position="1085"/>
    </location>
</feature>
<protein>
    <submittedName>
        <fullName evidence="12">ABC transporter transmembrane region</fullName>
    </submittedName>
</protein>
<feature type="compositionally biased region" description="Acidic residues" evidence="8">
    <location>
        <begin position="1071"/>
        <end position="1084"/>
    </location>
</feature>
<dbReference type="PROSITE" id="PS50893">
    <property type="entry name" value="ABC_TRANSPORTER_2"/>
    <property type="match status" value="2"/>
</dbReference>
<dbReference type="InterPro" id="IPR003593">
    <property type="entry name" value="AAA+_ATPase"/>
</dbReference>
<keyword evidence="2" id="KW-0813">Transport</keyword>
<keyword evidence="13" id="KW-1185">Reference proteome</keyword>
<feature type="transmembrane region" description="Helical" evidence="9">
    <location>
        <begin position="271"/>
        <end position="291"/>
    </location>
</feature>
<evidence type="ECO:0000259" key="10">
    <source>
        <dbReference type="PROSITE" id="PS50893"/>
    </source>
</evidence>
<sequence length="1676" mass="187068">MTSLCGNFTSAPAGCYAELGSALVSAALGYVTLILGIYVRCSGFKYEPPTLLTNHTTRCLLSLALFFIHLAEGCELIAGGKSWFLASMSFFSWPSVQFFYLTIEVFGKPQYLAFTSFLYLLVGFTRGVLLYVLLDQIDMAHVATSLSALISFICYGVALNDLLSFIHEVKRDPDDRKSVAQEYTSYWHDDAHWFSRVTFFWLTPLLRMGYAHPLEIEDLGKLPLKETAFEQSERILHAYLNSEGASGKASLWHCYVHCYWRKFALGGLLKLAGDLVGLIAPLGMSVVIDYVSEPTDVGLPSARSQDKDEFITWPNLLRNGYVMALIIFLGAMLQGSFSQASTHIISVEGIRLKTALQGLIYGKVLKLGISTNDDNSSLMSSDSKIGNICNLMSEDAYNVMTCFWIGHYTWAIPLKIFLLMYLLYRKLGVSAIVGATCCIAIVTPLQFYIGKKMSNNSKAISDLGDERLRMTNEMLQGIRVLKLCGWESQFALRIDSARNKELKLLDRDSLYWALMTFLTHTSSPVISIVTFGVYYYVSGPRMSVADVFSSVALFNQLTVPLFILPITVPLIISAIVSTRRLNEFLHLPETSSYSIPEQLTRMSSLENHTAYSAGGKRNLLNDIYEEDDDCKENDDFKVSHGQTDGTNVCILRKAKFTWDLKEPSEKPFLCIDNLDIPRGQLTAVIGRVGSGKSSLLSALLGEMRCTGGLIKWEKGATFAYVSQQPWILNASLRENILMGLSYKAKRFARVVSSTALQEDFDALPSKDLTEIGERGVNLSGGQRQRIAIARALYSRANVIILDDPLAALDNNVAQHVFEQGIMNLAVHQKKTVIMVTHSLHLLTYAYKVVALEGGKVRAAGKLRDMELVDGVVTGVEPPDGRSKTARERWQLVKLVSKIGHHIRQQNIKFQNQQIFVPFRRKLSTGSEYYWTHDLPLPSSPDGDRDVPIRRSTTLPRYRPVTRASSLQPQSSAFLATVQRQASCLSINHPVSRPRTFMFDNTPEGGSNLLKHIFLSSNRNSRPGVEISPQGSWKEKNLLRRLMSSTSLKSMIYNDTEKQPGIQRLPSTYSDYSDDQYEEDDDLDPDWCGTQSSDDRQYGTIPSEIYMAYLEAAGILASLAFLCLAVGWQGFRVYTDFWLSDWTQSSADIDEDQAFHYLLMYTSFSLAGIFISLVTNLLGQMASAKARRRLHKGLLRSVIQLPIKVFEVTPLGRILARFSTDINVIDKKLGTSIQRLTQFLLLCFSAIVVNAIVTPWFIIIAIPICTLYYFVQKFYRCSSRELQRLDSISRTPIMSHLSESIAGLETIRAFKQQRRFKMAMSHKIDCHTNAFLIANSATRWLGIALDYMGAVIVLLAMFVCLICSRYMPEVVTPSMVGLAINYTLLVPIYLNWVVKFLSDVETQMAGVERVARYIDMPAEDYKTNGFIPRSWPSRGEIRYDNVSLRYDRCSEVAVTGLKLNIAPGSKVGICGKTGSGKSSIVMSLFGMTPVIDGSILIDGIDISAVPLQILRSRLSVIPQDIIMFSGTIRENLDLENQYTDDQIWEALEMAQMKETVSTNLGGLYGRVLEGGVNISVGQRQLLCLARAILHRAAILVMDEATSSLDPATEKTLLHAAEKAFANKTVITIAHRLSTLFSCDRIIVVEAGRVVEDGAPQELLSRSMGIFSSMLRASEGHS</sequence>
<feature type="transmembrane region" description="Helical" evidence="9">
    <location>
        <begin position="51"/>
        <end position="71"/>
    </location>
</feature>
<feature type="transmembrane region" description="Helical" evidence="9">
    <location>
        <begin position="557"/>
        <end position="576"/>
    </location>
</feature>
<feature type="transmembrane region" description="Helical" evidence="9">
    <location>
        <begin position="510"/>
        <end position="537"/>
    </location>
</feature>
<dbReference type="CDD" id="cd03250">
    <property type="entry name" value="ABCC_MRP_domain1"/>
    <property type="match status" value="1"/>
</dbReference>
<accession>A0ABN7AV37</accession>
<evidence type="ECO:0000256" key="4">
    <source>
        <dbReference type="ARBA" id="ARBA00022741"/>
    </source>
</evidence>
<evidence type="ECO:0000259" key="11">
    <source>
        <dbReference type="PROSITE" id="PS50929"/>
    </source>
</evidence>
<keyword evidence="5" id="KW-0067">ATP-binding</keyword>
<proteinExistence type="predicted"/>
<dbReference type="Pfam" id="PF00664">
    <property type="entry name" value="ABC_membrane"/>
    <property type="match status" value="2"/>
</dbReference>